<keyword evidence="3" id="KW-1185">Reference proteome</keyword>
<dbReference type="PANTHER" id="PTHR10026">
    <property type="entry name" value="CYCLIN"/>
    <property type="match status" value="1"/>
</dbReference>
<evidence type="ECO:0000313" key="2">
    <source>
        <dbReference type="EMBL" id="RUS28032.1"/>
    </source>
</evidence>
<proteinExistence type="predicted"/>
<accession>A0A433QE50</accession>
<sequence>MSQPASSPAHSQWYFKKDDLLRTPSALQHNIPFENEKLDRAKGCTFILTVGMALKLPQITLATATVFLHRFYMRRSLKDFNYYPFHNTHKGQDGSIAYLLESSPTQGHQNGLIGFGLPDERGEGHHYCIASCVRVELGDTGSGASRPLRLLTAHSLNLSQLLQEIGATCIFLATKVEETGRKMRDIVQTVAQKASKKDNVVYDEGSREYTKWRDIMLYLEEVLLEAICFDLTIEHPYSILLKHVAKINGSKKLAQTAWAFINDSLRTPLCVIYRPQVISAAALLLAAKLTNQELIGTDSDTDMGGNERSTVGDEVANEILDQYNSMPQGGKTITAPAKPSSEYRPNTPNPTSPITQLNTPSYYSDGGAGTTVTVANGNGTGNGHGFGHSTQGVKTEAIKME</sequence>
<gene>
    <name evidence="2" type="ORF">BC938DRAFT_482440</name>
</gene>
<evidence type="ECO:0000313" key="3">
    <source>
        <dbReference type="Proteomes" id="UP000274822"/>
    </source>
</evidence>
<comment type="caution">
    <text evidence="2">The sequence shown here is derived from an EMBL/GenBank/DDBJ whole genome shotgun (WGS) entry which is preliminary data.</text>
</comment>
<evidence type="ECO:0000256" key="1">
    <source>
        <dbReference type="SAM" id="MobiDB-lite"/>
    </source>
</evidence>
<dbReference type="GO" id="GO:0006357">
    <property type="term" value="P:regulation of transcription by RNA polymerase II"/>
    <property type="evidence" value="ECO:0007669"/>
    <property type="project" value="InterPro"/>
</dbReference>
<dbReference type="SUPFAM" id="SSF47954">
    <property type="entry name" value="Cyclin-like"/>
    <property type="match status" value="3"/>
</dbReference>
<dbReference type="Gene3D" id="1.10.472.10">
    <property type="entry name" value="Cyclin-like"/>
    <property type="match status" value="2"/>
</dbReference>
<name>A0A433QE50_9FUNG</name>
<dbReference type="AlphaFoldDB" id="A0A433QE50"/>
<dbReference type="GO" id="GO:0016538">
    <property type="term" value="F:cyclin-dependent protein serine/threonine kinase regulator activity"/>
    <property type="evidence" value="ECO:0007669"/>
    <property type="project" value="InterPro"/>
</dbReference>
<feature type="compositionally biased region" description="Polar residues" evidence="1">
    <location>
        <begin position="352"/>
        <end position="362"/>
    </location>
</feature>
<protein>
    <submittedName>
        <fullName evidence="2">Cyclin-like protein</fullName>
    </submittedName>
</protein>
<feature type="region of interest" description="Disordered" evidence="1">
    <location>
        <begin position="325"/>
        <end position="401"/>
    </location>
</feature>
<organism evidence="2 3">
    <name type="scientific">Jimgerdemannia flammicorona</name>
    <dbReference type="NCBI Taxonomy" id="994334"/>
    <lineage>
        <taxon>Eukaryota</taxon>
        <taxon>Fungi</taxon>
        <taxon>Fungi incertae sedis</taxon>
        <taxon>Mucoromycota</taxon>
        <taxon>Mucoromycotina</taxon>
        <taxon>Endogonomycetes</taxon>
        <taxon>Endogonales</taxon>
        <taxon>Endogonaceae</taxon>
        <taxon>Jimgerdemannia</taxon>
    </lineage>
</organism>
<dbReference type="EMBL" id="RBNJ01007322">
    <property type="protein sequence ID" value="RUS28032.1"/>
    <property type="molecule type" value="Genomic_DNA"/>
</dbReference>
<dbReference type="InterPro" id="IPR043198">
    <property type="entry name" value="Cyclin/Ssn8"/>
</dbReference>
<dbReference type="Proteomes" id="UP000274822">
    <property type="component" value="Unassembled WGS sequence"/>
</dbReference>
<dbReference type="InterPro" id="IPR036915">
    <property type="entry name" value="Cyclin-like_sf"/>
</dbReference>
<reference evidence="2 3" key="1">
    <citation type="journal article" date="2018" name="New Phytol.">
        <title>Phylogenomics of Endogonaceae and evolution of mycorrhizas within Mucoromycota.</title>
        <authorList>
            <person name="Chang Y."/>
            <person name="Desiro A."/>
            <person name="Na H."/>
            <person name="Sandor L."/>
            <person name="Lipzen A."/>
            <person name="Clum A."/>
            <person name="Barry K."/>
            <person name="Grigoriev I.V."/>
            <person name="Martin F.M."/>
            <person name="Stajich J.E."/>
            <person name="Smith M.E."/>
            <person name="Bonito G."/>
            <person name="Spatafora J.W."/>
        </authorList>
    </citation>
    <scope>NUCLEOTIDE SEQUENCE [LARGE SCALE GENOMIC DNA]</scope>
    <source>
        <strain evidence="2 3">AD002</strain>
    </source>
</reference>